<dbReference type="SUPFAM" id="SSF69279">
    <property type="entry name" value="Phage tail proteins"/>
    <property type="match status" value="1"/>
</dbReference>
<protein>
    <submittedName>
        <fullName evidence="1">Phage protein D</fullName>
    </submittedName>
</protein>
<gene>
    <name evidence="1" type="ORF">ERS852571_01085</name>
</gene>
<organism evidence="1 2">
    <name type="scientific">Anaerostipes hadrus</name>
    <dbReference type="NCBI Taxonomy" id="649756"/>
    <lineage>
        <taxon>Bacteria</taxon>
        <taxon>Bacillati</taxon>
        <taxon>Bacillota</taxon>
        <taxon>Clostridia</taxon>
        <taxon>Lachnospirales</taxon>
        <taxon>Lachnospiraceae</taxon>
        <taxon>Anaerostipes</taxon>
    </lineage>
</organism>
<proteinExistence type="predicted"/>
<name>A0A173SAM2_ANAHA</name>
<evidence type="ECO:0000313" key="1">
    <source>
        <dbReference type="EMBL" id="CUM87300.1"/>
    </source>
</evidence>
<sequence length="329" mass="37590">MSDTAKLVIDGTEADKKLTNDIAVIEYTDNDEYHADDLQIVTYNPAEWYGKETIEYTITDNDWHEISKAVEMKCGTFNIDCIKRDDISGLYVIKAAAVPPGSTARQNKKSKAWERINLKELGQQIAKQNGLNFLYATELNPIFKRKEQIEKSDILFLSELCRATGLFLKFTANTIVIYNPYEYAEKEEKRTYSNGDANIQGIELKKQKNDTNYKKCRVTYLDPITKEKIEYIYKKESEGKMLDVTRKVSSTEEARLTAIYAIREKNGKEYCGKMTIDGDKEITTGTVIKINGFGEHDGNYLVKKAIHTMRTGTYTTRIFFEKVAEGNNG</sequence>
<dbReference type="EMBL" id="CYXY01000005">
    <property type="protein sequence ID" value="CUM87300.1"/>
    <property type="molecule type" value="Genomic_DNA"/>
</dbReference>
<evidence type="ECO:0000313" key="2">
    <source>
        <dbReference type="Proteomes" id="UP000095553"/>
    </source>
</evidence>
<dbReference type="Proteomes" id="UP000095553">
    <property type="component" value="Unassembled WGS sequence"/>
</dbReference>
<dbReference type="AlphaFoldDB" id="A0A173SAM2"/>
<dbReference type="RefSeq" id="WP_055072570.1">
    <property type="nucleotide sequence ID" value="NZ_CYXY01000005.1"/>
</dbReference>
<reference evidence="1 2" key="1">
    <citation type="submission" date="2015-09" db="EMBL/GenBank/DDBJ databases">
        <authorList>
            <consortium name="Pathogen Informatics"/>
        </authorList>
    </citation>
    <scope>NUCLEOTIDE SEQUENCE [LARGE SCALE GENOMIC DNA]</scope>
    <source>
        <strain evidence="1 2">2789STDY5834959</strain>
    </source>
</reference>
<accession>A0A173SAM2</accession>